<proteinExistence type="predicted"/>
<dbReference type="EMBL" id="AQOB01000015">
    <property type="protein sequence ID" value="EOQ35563.1"/>
    <property type="molecule type" value="Genomic_DNA"/>
</dbReference>
<dbReference type="InterPro" id="IPR053907">
    <property type="entry name" value="DUF6935"/>
</dbReference>
<dbReference type="Pfam" id="PF22043">
    <property type="entry name" value="DUF6935"/>
    <property type="match status" value="1"/>
</dbReference>
<gene>
    <name evidence="2" type="ORF">HMPREF1526_03030</name>
</gene>
<dbReference type="RefSeq" id="WP_016149116.1">
    <property type="nucleotide sequence ID" value="NZ_KB976105.1"/>
</dbReference>
<evidence type="ECO:0000259" key="1">
    <source>
        <dbReference type="Pfam" id="PF22043"/>
    </source>
</evidence>
<feature type="domain" description="DUF6935" evidence="1">
    <location>
        <begin position="34"/>
        <end position="181"/>
    </location>
</feature>
<name>R8VSR3_9FIRM</name>
<organism evidence="2 3">
    <name type="scientific">Butyricicoccus pullicaecorum 1.2</name>
    <dbReference type="NCBI Taxonomy" id="1203606"/>
    <lineage>
        <taxon>Bacteria</taxon>
        <taxon>Bacillati</taxon>
        <taxon>Bacillota</taxon>
        <taxon>Clostridia</taxon>
        <taxon>Eubacteriales</taxon>
        <taxon>Butyricicoccaceae</taxon>
        <taxon>Butyricicoccus</taxon>
    </lineage>
</organism>
<sequence length="187" mass="21222">MGLFDSLKNQAREAVRDTVQNMGNKTESIVFPVVPNTYEGFAALPQAAMRTPFETAAMTVVALCVYPHAPETSIQMLNFLRGPRLLNGQELSFIRDRFRTKDYVPRSYFSGATPQNDYTPQQPYTIRVMADHNSFLNQGFAKLFIPSGGADSPRPIQLRQAKDGKWYLWEQFLLTDIRQPESANPWA</sequence>
<evidence type="ECO:0000313" key="2">
    <source>
        <dbReference type="EMBL" id="EOQ35563.1"/>
    </source>
</evidence>
<dbReference type="HOGENOM" id="CLU_111558_0_0_9"/>
<dbReference type="AlphaFoldDB" id="R8VSR3"/>
<evidence type="ECO:0000313" key="3">
    <source>
        <dbReference type="Proteomes" id="UP000013981"/>
    </source>
</evidence>
<dbReference type="OrthoDB" id="980987at2"/>
<reference evidence="2 3" key="1">
    <citation type="submission" date="2013-01" db="EMBL/GenBank/DDBJ databases">
        <title>The Genome Sequence of Butyricicoccus pullicaecorum 1.2.</title>
        <authorList>
            <consortium name="The Broad Institute Genome Sequencing Platform"/>
            <person name="Earl A."/>
            <person name="Ward D."/>
            <person name="Feldgarden M."/>
            <person name="Gevers D."/>
            <person name="Van Immerseel F."/>
            <person name="Eeckhaut V."/>
            <person name="Walker B."/>
            <person name="Young S.K."/>
            <person name="Zeng Q."/>
            <person name="Gargeya S."/>
            <person name="Fitzgerald M."/>
            <person name="Haas B."/>
            <person name="Abouelleil A."/>
            <person name="Alvarado L."/>
            <person name="Arachchi H.M."/>
            <person name="Berlin A.M."/>
            <person name="Chapman S.B."/>
            <person name="Dewar J."/>
            <person name="Goldberg J."/>
            <person name="Griggs A."/>
            <person name="Gujja S."/>
            <person name="Hansen M."/>
            <person name="Howarth C."/>
            <person name="Imamovic A."/>
            <person name="Larimer J."/>
            <person name="McCowan C."/>
            <person name="Murphy C."/>
            <person name="Neiman D."/>
            <person name="Pearson M."/>
            <person name="Priest M."/>
            <person name="Roberts A."/>
            <person name="Saif S."/>
            <person name="Shea T."/>
            <person name="Sisk P."/>
            <person name="Sykes S."/>
            <person name="Wortman J."/>
            <person name="Nusbaum C."/>
            <person name="Birren B."/>
        </authorList>
    </citation>
    <scope>NUCLEOTIDE SEQUENCE [LARGE SCALE GENOMIC DNA]</scope>
    <source>
        <strain evidence="2 3">1.2</strain>
    </source>
</reference>
<dbReference type="Proteomes" id="UP000013981">
    <property type="component" value="Unassembled WGS sequence"/>
</dbReference>
<dbReference type="PATRIC" id="fig|1203606.4.peg.2989"/>
<dbReference type="eggNOG" id="ENOG5030Q3Q">
    <property type="taxonomic scope" value="Bacteria"/>
</dbReference>
<accession>R8VSR3</accession>
<protein>
    <recommendedName>
        <fullName evidence="1">DUF6935 domain-containing protein</fullName>
    </recommendedName>
</protein>
<keyword evidence="3" id="KW-1185">Reference proteome</keyword>
<comment type="caution">
    <text evidence="2">The sequence shown here is derived from an EMBL/GenBank/DDBJ whole genome shotgun (WGS) entry which is preliminary data.</text>
</comment>